<evidence type="ECO:0000256" key="7">
    <source>
        <dbReference type="ARBA" id="ARBA00022723"/>
    </source>
</evidence>
<dbReference type="PANTHER" id="PTHR10309:SF0">
    <property type="entry name" value="MANNOSE-6-PHOSPHATE ISOMERASE"/>
    <property type="match status" value="1"/>
</dbReference>
<keyword evidence="16" id="KW-1185">Reference proteome</keyword>
<evidence type="ECO:0000256" key="12">
    <source>
        <dbReference type="PIRSR" id="PIRSR001480-2"/>
    </source>
</evidence>
<dbReference type="Pfam" id="PF20512">
    <property type="entry name" value="PMI_typeI_hel"/>
    <property type="match status" value="1"/>
</dbReference>
<evidence type="ECO:0000259" key="14">
    <source>
        <dbReference type="Pfam" id="PF20512"/>
    </source>
</evidence>
<keyword evidence="9" id="KW-0413">Isomerase</keyword>
<evidence type="ECO:0000256" key="10">
    <source>
        <dbReference type="ARBA" id="ARBA00029741"/>
    </source>
</evidence>
<evidence type="ECO:0000256" key="5">
    <source>
        <dbReference type="ARBA" id="ARBA00011956"/>
    </source>
</evidence>
<dbReference type="InterPro" id="IPR046457">
    <property type="entry name" value="PMI_typeI_cat"/>
</dbReference>
<sequence>MLTPAFIRPSCPVQPYPYGKKGSKSLAAQFAVATPENEFHIDENQPYGEIWMGDHPNGCARTIPDGTLLGDLISSNPEEYLGSNVFHRFHRDRHLPFLFKVLSFDKALPLQAHPDRSLGAKLMEQEKNEKGKNETFVDPNHKPEVAVTLSDMFEGFVGFRPIQEIQGFLTDVPELREAINDDEAVDALIKAPAEGKQVQERLKRVFSLLMHRDQAPIAKVAEKLVKRVEQDGDSVLGVMGDKQRLGEIVMKIHSTYPGDIGLFAAIFFMNFCRLPRGEGIAVPADCIHAYLEGDVVETMAWSDSMIATGFEDEKDRNDPKTFIDMLLYQTFPSKKLELQRQTWSKSTHQHTQLYKVPMDEFDLLNTHLLAGMVEVIEEGIGGPTVFVVTHGTVRLSGLDAHSQTEQLTRGQVVYVKPNIGFKFTAVDGAAEIWGSFVE</sequence>
<feature type="binding site" evidence="12">
    <location>
        <position position="144"/>
    </location>
    <ligand>
        <name>Zn(2+)</name>
        <dbReference type="ChEBI" id="CHEBI:29105"/>
    </ligand>
</feature>
<comment type="pathway">
    <text evidence="3">Nucleotide-sugar biosynthesis; GDP-alpha-D-mannose biosynthesis; alpha-D-mannose 1-phosphate from D-fructose 6-phosphate: step 1/2.</text>
</comment>
<dbReference type="InterPro" id="IPR016305">
    <property type="entry name" value="Mannose-6-P_Isomerase"/>
</dbReference>
<name>A0AAW0D4X1_9AGAR</name>
<dbReference type="Gene3D" id="1.10.441.10">
    <property type="entry name" value="Phosphomannose Isomerase, domain 2"/>
    <property type="match status" value="1"/>
</dbReference>
<comment type="cofactor">
    <cofactor evidence="12">
        <name>Zn(2+)</name>
        <dbReference type="ChEBI" id="CHEBI:29105"/>
    </cofactor>
    <text evidence="12">Binds 1 zinc ion per subunit.</text>
</comment>
<organism evidence="15 16">
    <name type="scientific">Paramarasmius palmivorus</name>
    <dbReference type="NCBI Taxonomy" id="297713"/>
    <lineage>
        <taxon>Eukaryota</taxon>
        <taxon>Fungi</taxon>
        <taxon>Dikarya</taxon>
        <taxon>Basidiomycota</taxon>
        <taxon>Agaricomycotina</taxon>
        <taxon>Agaricomycetes</taxon>
        <taxon>Agaricomycetidae</taxon>
        <taxon>Agaricales</taxon>
        <taxon>Marasmiineae</taxon>
        <taxon>Marasmiaceae</taxon>
        <taxon>Paramarasmius</taxon>
    </lineage>
</organism>
<evidence type="ECO:0000256" key="1">
    <source>
        <dbReference type="ARBA" id="ARBA00000757"/>
    </source>
</evidence>
<gene>
    <name evidence="15" type="ORF">VNI00_007449</name>
</gene>
<keyword evidence="8 12" id="KW-0862">Zinc</keyword>
<dbReference type="InterPro" id="IPR011051">
    <property type="entry name" value="RmlC_Cupin_sf"/>
</dbReference>
<protein>
    <recommendedName>
        <fullName evidence="6">Mannose-6-phosphate isomerase</fullName>
        <ecNumber evidence="5">5.3.1.8</ecNumber>
    </recommendedName>
    <alternativeName>
        <fullName evidence="10">Phosphohexomutase</fullName>
    </alternativeName>
    <alternativeName>
        <fullName evidence="11">Phosphomannose isomerase</fullName>
    </alternativeName>
</protein>
<comment type="catalytic activity">
    <reaction evidence="1">
        <text>D-mannose 6-phosphate = D-fructose 6-phosphate</text>
        <dbReference type="Rhea" id="RHEA:12356"/>
        <dbReference type="ChEBI" id="CHEBI:58735"/>
        <dbReference type="ChEBI" id="CHEBI:61527"/>
        <dbReference type="EC" id="5.3.1.8"/>
    </reaction>
</comment>
<comment type="caution">
    <text evidence="15">The sequence shown here is derived from an EMBL/GenBank/DDBJ whole genome shotgun (WGS) entry which is preliminary data.</text>
</comment>
<dbReference type="GO" id="GO:0004476">
    <property type="term" value="F:mannose-6-phosphate isomerase activity"/>
    <property type="evidence" value="ECO:0007669"/>
    <property type="project" value="UniProtKB-EC"/>
</dbReference>
<dbReference type="GO" id="GO:0005975">
    <property type="term" value="P:carbohydrate metabolic process"/>
    <property type="evidence" value="ECO:0007669"/>
    <property type="project" value="InterPro"/>
</dbReference>
<evidence type="ECO:0000256" key="3">
    <source>
        <dbReference type="ARBA" id="ARBA00004666"/>
    </source>
</evidence>
<feature type="binding site" evidence="12">
    <location>
        <position position="113"/>
    </location>
    <ligand>
        <name>Zn(2+)</name>
        <dbReference type="ChEBI" id="CHEBI:29105"/>
    </ligand>
</feature>
<dbReference type="Proteomes" id="UP001383192">
    <property type="component" value="Unassembled WGS sequence"/>
</dbReference>
<evidence type="ECO:0000256" key="8">
    <source>
        <dbReference type="ARBA" id="ARBA00022833"/>
    </source>
</evidence>
<dbReference type="InterPro" id="IPR046458">
    <property type="entry name" value="PMI_typeI_hel"/>
</dbReference>
<dbReference type="GO" id="GO:0008270">
    <property type="term" value="F:zinc ion binding"/>
    <property type="evidence" value="ECO:0007669"/>
    <property type="project" value="InterPro"/>
</dbReference>
<accession>A0AAW0D4X1</accession>
<evidence type="ECO:0000256" key="2">
    <source>
        <dbReference type="ARBA" id="ARBA00002564"/>
    </source>
</evidence>
<feature type="binding site" evidence="12">
    <location>
        <position position="288"/>
    </location>
    <ligand>
        <name>Zn(2+)</name>
        <dbReference type="ChEBI" id="CHEBI:29105"/>
    </ligand>
</feature>
<dbReference type="EMBL" id="JAYKXP010000024">
    <property type="protein sequence ID" value="KAK7045616.1"/>
    <property type="molecule type" value="Genomic_DNA"/>
</dbReference>
<feature type="domain" description="Phosphomannose isomerase type I catalytic" evidence="13">
    <location>
        <begin position="10"/>
        <end position="161"/>
    </location>
</feature>
<dbReference type="InterPro" id="IPR014710">
    <property type="entry name" value="RmlC-like_jellyroll"/>
</dbReference>
<evidence type="ECO:0000256" key="11">
    <source>
        <dbReference type="ARBA" id="ARBA00030762"/>
    </source>
</evidence>
<dbReference type="AlphaFoldDB" id="A0AAW0D4X1"/>
<evidence type="ECO:0000256" key="9">
    <source>
        <dbReference type="ARBA" id="ARBA00023235"/>
    </source>
</evidence>
<dbReference type="EC" id="5.3.1.8" evidence="5"/>
<reference evidence="15 16" key="1">
    <citation type="submission" date="2024-01" db="EMBL/GenBank/DDBJ databases">
        <title>A draft genome for a cacao thread blight-causing isolate of Paramarasmius palmivorus.</title>
        <authorList>
            <person name="Baruah I.K."/>
            <person name="Bukari Y."/>
            <person name="Amoako-Attah I."/>
            <person name="Meinhardt L.W."/>
            <person name="Bailey B.A."/>
            <person name="Cohen S.P."/>
        </authorList>
    </citation>
    <scope>NUCLEOTIDE SEQUENCE [LARGE SCALE GENOMIC DNA]</scope>
    <source>
        <strain evidence="15 16">GH-12</strain>
    </source>
</reference>
<evidence type="ECO:0000256" key="6">
    <source>
        <dbReference type="ARBA" id="ARBA00018236"/>
    </source>
</evidence>
<comment type="similarity">
    <text evidence="4">Belongs to the mannose-6-phosphate isomerase type 1 family.</text>
</comment>
<comment type="function">
    <text evidence="2">Involved in the synthesis of the GDP-mannose and dolichol-phosphate-mannose required for a number of critical mannosyl transfer reactions.</text>
</comment>
<dbReference type="GO" id="GO:0005829">
    <property type="term" value="C:cytosol"/>
    <property type="evidence" value="ECO:0007669"/>
    <property type="project" value="TreeGrafter"/>
</dbReference>
<evidence type="ECO:0000313" key="16">
    <source>
        <dbReference type="Proteomes" id="UP001383192"/>
    </source>
</evidence>
<evidence type="ECO:0000313" key="15">
    <source>
        <dbReference type="EMBL" id="KAK7045616.1"/>
    </source>
</evidence>
<dbReference type="Pfam" id="PF20511">
    <property type="entry name" value="PMI_typeI_cat"/>
    <property type="match status" value="1"/>
</dbReference>
<evidence type="ECO:0000256" key="4">
    <source>
        <dbReference type="ARBA" id="ARBA00010772"/>
    </source>
</evidence>
<keyword evidence="7 12" id="KW-0479">Metal-binding</keyword>
<feature type="domain" description="Phosphomannose isomerase type I helical insertion" evidence="14">
    <location>
        <begin position="185"/>
        <end position="267"/>
    </location>
</feature>
<proteinExistence type="inferred from homology"/>
<dbReference type="SUPFAM" id="SSF51182">
    <property type="entry name" value="RmlC-like cupins"/>
    <property type="match status" value="1"/>
</dbReference>
<dbReference type="PRINTS" id="PR00714">
    <property type="entry name" value="MAN6PISMRASE"/>
</dbReference>
<dbReference type="InterPro" id="IPR001250">
    <property type="entry name" value="Man6P_Isoase-1"/>
</dbReference>
<dbReference type="CDD" id="cd07011">
    <property type="entry name" value="cupin_PMI_type_I_N"/>
    <property type="match status" value="1"/>
</dbReference>
<dbReference type="PIRSF" id="PIRSF001480">
    <property type="entry name" value="Mannose-6-phosphate_isomerase"/>
    <property type="match status" value="1"/>
</dbReference>
<dbReference type="Gene3D" id="2.60.120.10">
    <property type="entry name" value="Jelly Rolls"/>
    <property type="match status" value="2"/>
</dbReference>
<feature type="binding site" evidence="12">
    <location>
        <position position="111"/>
    </location>
    <ligand>
        <name>Zn(2+)</name>
        <dbReference type="ChEBI" id="CHEBI:29105"/>
    </ligand>
</feature>
<dbReference type="PANTHER" id="PTHR10309">
    <property type="entry name" value="MANNOSE-6-PHOSPHATE ISOMERASE"/>
    <property type="match status" value="1"/>
</dbReference>
<dbReference type="GO" id="GO:0009298">
    <property type="term" value="P:GDP-mannose biosynthetic process"/>
    <property type="evidence" value="ECO:0007669"/>
    <property type="project" value="InterPro"/>
</dbReference>
<evidence type="ECO:0000259" key="13">
    <source>
        <dbReference type="Pfam" id="PF20511"/>
    </source>
</evidence>
<dbReference type="NCBIfam" id="TIGR00218">
    <property type="entry name" value="manA"/>
    <property type="match status" value="1"/>
</dbReference>